<gene>
    <name evidence="1" type="ORF">g.9888</name>
</gene>
<evidence type="ECO:0000313" key="1">
    <source>
        <dbReference type="EMBL" id="JAS24784.1"/>
    </source>
</evidence>
<proteinExistence type="predicted"/>
<organism evidence="1">
    <name type="scientific">Clastoptera arizonana</name>
    <name type="common">Arizona spittle bug</name>
    <dbReference type="NCBI Taxonomy" id="38151"/>
    <lineage>
        <taxon>Eukaryota</taxon>
        <taxon>Metazoa</taxon>
        <taxon>Ecdysozoa</taxon>
        <taxon>Arthropoda</taxon>
        <taxon>Hexapoda</taxon>
        <taxon>Insecta</taxon>
        <taxon>Pterygota</taxon>
        <taxon>Neoptera</taxon>
        <taxon>Paraneoptera</taxon>
        <taxon>Hemiptera</taxon>
        <taxon>Auchenorrhyncha</taxon>
        <taxon>Cercopoidea</taxon>
        <taxon>Clastopteridae</taxon>
        <taxon>Clastoptera</taxon>
    </lineage>
</organism>
<reference evidence="1" key="1">
    <citation type="submission" date="2015-12" db="EMBL/GenBank/DDBJ databases">
        <title>De novo transcriptome assembly of four potential Pierce s Disease insect vectors from Arizona vineyards.</title>
        <authorList>
            <person name="Tassone E.E."/>
        </authorList>
    </citation>
    <scope>NUCLEOTIDE SEQUENCE</scope>
</reference>
<name>A0A1B6DGH4_9HEMI</name>
<sequence>MHNLSANQMPLRENNTHMPLPEWENWSHPSTGLTVRGKEALLRKRLIGMKKVEYIPYGSKFVRVSNEVERNREKLRKQNEKHLSVIRAVPECKNCKRIELNEFLTTDKDFDPSKRNKPCSRTLKKQKHITISEHSSCDNSLHTEEFIIPEIDVNISKEEINIGENDTIPKCVSKQNVTIKNSSSEENLAVNLHSTYRISHARGLIISCAIIFGIVCYTNVSYESYQQTVLLLSCIYKQVVKFILKRVFNYSTIVKF</sequence>
<accession>A0A1B6DGH4</accession>
<dbReference type="AlphaFoldDB" id="A0A1B6DGH4"/>
<protein>
    <submittedName>
        <fullName evidence="1">Uncharacterized protein</fullName>
    </submittedName>
</protein>
<dbReference type="EMBL" id="GEDC01012514">
    <property type="protein sequence ID" value="JAS24784.1"/>
    <property type="molecule type" value="Transcribed_RNA"/>
</dbReference>